<reference evidence="3 4" key="1">
    <citation type="submission" date="2019-08" db="EMBL/GenBank/DDBJ databases">
        <title>In-depth cultivation of the pig gut microbiome towards novel bacterial diversity and tailored functional studies.</title>
        <authorList>
            <person name="Wylensek D."/>
            <person name="Hitch T.C.A."/>
            <person name="Clavel T."/>
        </authorList>
    </citation>
    <scope>NUCLEOTIDE SEQUENCE [LARGE SCALE GENOMIC DNA]</scope>
    <source>
        <strain evidence="3 4">WCA-693-APC-MOT-I</strain>
    </source>
</reference>
<evidence type="ECO:0000313" key="4">
    <source>
        <dbReference type="Proteomes" id="UP000482209"/>
    </source>
</evidence>
<sequence>MTMVRKMTIMDLYSTKDLLEIGGIIMAMIKCPECGQEISNKAKKCVHCGNVIIEEKADIKICNECGKENPIDVTECVHCGCPFEEEKEPNKIIEESVTVKEKNTKKNQKKIIIPIVATVVVIVIGFIVYNVKIVKPKNTYNEAVELLEKGKYEDANKLLHDISGYEDVDTILEQIKWESRVYECITNIRQYLKNPDSLQVYEVVFYDGYKADVDETKKTAMEDLVKLAGDEPICVMHRGGQNGFGGNTTGYSLFLYSDGVYKYMGSCDSLNEDDIDEDDKEELAICGLINLYKDNLEQVGNVDLSRIKTIIKNDSYSTIKIIE</sequence>
<evidence type="ECO:0000259" key="2">
    <source>
        <dbReference type="Pfam" id="PF12773"/>
    </source>
</evidence>
<comment type="caution">
    <text evidence="3">The sequence shown here is derived from an EMBL/GenBank/DDBJ whole genome shotgun (WGS) entry which is preliminary data.</text>
</comment>
<keyword evidence="4" id="KW-1185">Reference proteome</keyword>
<accession>A0A6L5XXR6</accession>
<organism evidence="3 4">
    <name type="scientific">Velocimicrobium porci</name>
    <dbReference type="NCBI Taxonomy" id="2606634"/>
    <lineage>
        <taxon>Bacteria</taxon>
        <taxon>Bacillati</taxon>
        <taxon>Bacillota</taxon>
        <taxon>Clostridia</taxon>
        <taxon>Lachnospirales</taxon>
        <taxon>Lachnospiraceae</taxon>
        <taxon>Velocimicrobium</taxon>
    </lineage>
</organism>
<feature type="transmembrane region" description="Helical" evidence="1">
    <location>
        <begin position="111"/>
        <end position="131"/>
    </location>
</feature>
<keyword evidence="1" id="KW-0812">Transmembrane</keyword>
<proteinExistence type="predicted"/>
<dbReference type="EMBL" id="VUMT01000009">
    <property type="protein sequence ID" value="MSS63666.1"/>
    <property type="molecule type" value="Genomic_DNA"/>
</dbReference>
<dbReference type="AlphaFoldDB" id="A0A6L5XXR6"/>
<keyword evidence="1" id="KW-0472">Membrane</keyword>
<feature type="domain" description="DZANK-type" evidence="2">
    <location>
        <begin position="31"/>
        <end position="80"/>
    </location>
</feature>
<gene>
    <name evidence="3" type="ORF">FYJ58_07220</name>
</gene>
<evidence type="ECO:0000256" key="1">
    <source>
        <dbReference type="SAM" id="Phobius"/>
    </source>
</evidence>
<dbReference type="Proteomes" id="UP000482209">
    <property type="component" value="Unassembled WGS sequence"/>
</dbReference>
<dbReference type="Pfam" id="PF12773">
    <property type="entry name" value="DZR"/>
    <property type="match status" value="1"/>
</dbReference>
<protein>
    <recommendedName>
        <fullName evidence="2">DZANK-type domain-containing protein</fullName>
    </recommendedName>
</protein>
<evidence type="ECO:0000313" key="3">
    <source>
        <dbReference type="EMBL" id="MSS63666.1"/>
    </source>
</evidence>
<keyword evidence="1" id="KW-1133">Transmembrane helix</keyword>
<name>A0A6L5XXR6_9FIRM</name>
<dbReference type="InterPro" id="IPR025874">
    <property type="entry name" value="DZR"/>
</dbReference>